<accession>A0A6A4RRK9</accession>
<protein>
    <recommendedName>
        <fullName evidence="3">PDZ domain-containing protein</fullName>
    </recommendedName>
</protein>
<gene>
    <name evidence="4" type="ORF">F2P81_024918</name>
</gene>
<dbReference type="InterPro" id="IPR036305">
    <property type="entry name" value="RGS_sf"/>
</dbReference>
<feature type="coiled-coil region" evidence="1">
    <location>
        <begin position="187"/>
        <end position="240"/>
    </location>
</feature>
<evidence type="ECO:0000313" key="4">
    <source>
        <dbReference type="EMBL" id="KAF0022937.1"/>
    </source>
</evidence>
<dbReference type="SMART" id="SM00228">
    <property type="entry name" value="PDZ"/>
    <property type="match status" value="1"/>
</dbReference>
<dbReference type="SUPFAM" id="SSF50156">
    <property type="entry name" value="PDZ domain-like"/>
    <property type="match status" value="1"/>
</dbReference>
<feature type="region of interest" description="Disordered" evidence="2">
    <location>
        <begin position="126"/>
        <end position="182"/>
    </location>
</feature>
<dbReference type="GO" id="GO:0007186">
    <property type="term" value="P:G protein-coupled receptor signaling pathway"/>
    <property type="evidence" value="ECO:0007669"/>
    <property type="project" value="TreeGrafter"/>
</dbReference>
<dbReference type="InterPro" id="IPR041489">
    <property type="entry name" value="PDZ_6"/>
</dbReference>
<dbReference type="PANTHER" id="PTHR45872:SF3">
    <property type="entry name" value="RHO GUANINE NUCLEOTIDE EXCHANGE FACTOR 12"/>
    <property type="match status" value="1"/>
</dbReference>
<dbReference type="InterPro" id="IPR036034">
    <property type="entry name" value="PDZ_sf"/>
</dbReference>
<comment type="caution">
    <text evidence="4">The sequence shown here is derived from an EMBL/GenBank/DDBJ whole genome shotgun (WGS) entry which is preliminary data.</text>
</comment>
<dbReference type="GO" id="GO:0005085">
    <property type="term" value="F:guanyl-nucleotide exchange factor activity"/>
    <property type="evidence" value="ECO:0007669"/>
    <property type="project" value="InterPro"/>
</dbReference>
<evidence type="ECO:0000313" key="5">
    <source>
        <dbReference type="Proteomes" id="UP000438429"/>
    </source>
</evidence>
<dbReference type="GO" id="GO:0005737">
    <property type="term" value="C:cytoplasm"/>
    <property type="evidence" value="ECO:0007669"/>
    <property type="project" value="InterPro"/>
</dbReference>
<dbReference type="GO" id="GO:0001664">
    <property type="term" value="F:G protein-coupled receptor binding"/>
    <property type="evidence" value="ECO:0007669"/>
    <property type="project" value="TreeGrafter"/>
</dbReference>
<dbReference type="InterPro" id="IPR015212">
    <property type="entry name" value="RGS-like_dom"/>
</dbReference>
<keyword evidence="1" id="KW-0175">Coiled coil</keyword>
<feature type="domain" description="PDZ" evidence="3">
    <location>
        <begin position="77"/>
        <end position="124"/>
    </location>
</feature>
<reference evidence="4 5" key="1">
    <citation type="submission" date="2019-06" db="EMBL/GenBank/DDBJ databases">
        <title>Draft genomes of female and male turbot (Scophthalmus maximus).</title>
        <authorList>
            <person name="Xu H."/>
            <person name="Xu X.-W."/>
            <person name="Shao C."/>
            <person name="Chen S."/>
        </authorList>
    </citation>
    <scope>NUCLEOTIDE SEQUENCE [LARGE SCALE GENOMIC DNA]</scope>
    <source>
        <strain evidence="4">Ysfricsl-2016a</strain>
        <tissue evidence="4">Blood</tissue>
    </source>
</reference>
<dbReference type="InterPro" id="IPR001478">
    <property type="entry name" value="PDZ"/>
</dbReference>
<name>A0A6A4RRK9_SCOMX</name>
<dbReference type="EMBL" id="VEVO01000023">
    <property type="protein sequence ID" value="KAF0022937.1"/>
    <property type="molecule type" value="Genomic_DNA"/>
</dbReference>
<dbReference type="AlphaFoldDB" id="A0A6A4RRK9"/>
<dbReference type="Pfam" id="PF17820">
    <property type="entry name" value="PDZ_6"/>
    <property type="match status" value="1"/>
</dbReference>
<dbReference type="Proteomes" id="UP000438429">
    <property type="component" value="Unassembled WGS sequence"/>
</dbReference>
<feature type="compositionally biased region" description="Acidic residues" evidence="2">
    <location>
        <begin position="130"/>
        <end position="144"/>
    </location>
</feature>
<proteinExistence type="predicted"/>
<evidence type="ECO:0000256" key="2">
    <source>
        <dbReference type="SAM" id="MobiDB-lite"/>
    </source>
</evidence>
<feature type="region of interest" description="Disordered" evidence="2">
    <location>
        <begin position="41"/>
        <end position="76"/>
    </location>
</feature>
<evidence type="ECO:0000259" key="3">
    <source>
        <dbReference type="PROSITE" id="PS50106"/>
    </source>
</evidence>
<dbReference type="PANTHER" id="PTHR45872">
    <property type="entry name" value="RHO GUANINE NUCLEOTIDE EXCHANGE FACTOR 2, ISOFORM D"/>
    <property type="match status" value="1"/>
</dbReference>
<dbReference type="Pfam" id="PF09128">
    <property type="entry name" value="RGS-like"/>
    <property type="match status" value="1"/>
</dbReference>
<feature type="compositionally biased region" description="Basic and acidic residues" evidence="2">
    <location>
        <begin position="52"/>
        <end position="62"/>
    </location>
</feature>
<dbReference type="InterPro" id="IPR044926">
    <property type="entry name" value="RGS_subdomain_2"/>
</dbReference>
<dbReference type="PROSITE" id="PS50106">
    <property type="entry name" value="PDZ"/>
    <property type="match status" value="1"/>
</dbReference>
<organism evidence="4 5">
    <name type="scientific">Scophthalmus maximus</name>
    <name type="common">Turbot</name>
    <name type="synonym">Psetta maxima</name>
    <dbReference type="NCBI Taxonomy" id="52904"/>
    <lineage>
        <taxon>Eukaryota</taxon>
        <taxon>Metazoa</taxon>
        <taxon>Chordata</taxon>
        <taxon>Craniata</taxon>
        <taxon>Vertebrata</taxon>
        <taxon>Euteleostomi</taxon>
        <taxon>Actinopterygii</taxon>
        <taxon>Neopterygii</taxon>
        <taxon>Teleostei</taxon>
        <taxon>Neoteleostei</taxon>
        <taxon>Acanthomorphata</taxon>
        <taxon>Carangaria</taxon>
        <taxon>Pleuronectiformes</taxon>
        <taxon>Pleuronectoidei</taxon>
        <taxon>Scophthalmidae</taxon>
        <taxon>Scophthalmus</taxon>
    </lineage>
</organism>
<feature type="compositionally biased region" description="Low complexity" evidence="2">
    <location>
        <begin position="145"/>
        <end position="156"/>
    </location>
</feature>
<evidence type="ECO:0000256" key="1">
    <source>
        <dbReference type="SAM" id="Coils"/>
    </source>
</evidence>
<dbReference type="Gene3D" id="2.30.42.10">
    <property type="match status" value="1"/>
</dbReference>
<dbReference type="SUPFAM" id="SSF48097">
    <property type="entry name" value="Regulator of G-protein signaling, RGS"/>
    <property type="match status" value="1"/>
</dbReference>
<sequence>MNGIAVDRSRRIVPAFRRRRKNDYDSSSVEFKKTKYPKLKDEFQTPNILNKDPADKRPKNDKSPVSLKQEFDPTDGAAMRAGVQTGDRIIKVNGTLVTHSNHIEVVKLIKSGSYVALTVLGRPPGLQIPLEEEEGEREREEEGAEVGSPSSSSPAALPGPEPSSPWTSGTPPLPDGDENKTTHRQTADNLLKMLTRQRLDLQAKEEECSRSPRAKLLREIEEAKKQLSLLQEQLGRVSQLCFLYADMHKQTSSKESRRFFVEFHSLFMDRTANLKVPVPETIAAELGMKTKKTLICF</sequence>
<dbReference type="Gene3D" id="1.10.167.10">
    <property type="entry name" value="Regulator of G-protein Signalling 4, domain 2"/>
    <property type="match status" value="1"/>
</dbReference>